<gene>
    <name evidence="1" type="ORF">C1SCF055_LOCUS35436</name>
</gene>
<evidence type="ECO:0008006" key="4">
    <source>
        <dbReference type="Google" id="ProtNLM"/>
    </source>
</evidence>
<dbReference type="EMBL" id="CAMXCT010004724">
    <property type="protein sequence ID" value="CAI4010137.1"/>
    <property type="molecule type" value="Genomic_DNA"/>
</dbReference>
<comment type="caution">
    <text evidence="1">The sequence shown here is derived from an EMBL/GenBank/DDBJ whole genome shotgun (WGS) entry which is preliminary data.</text>
</comment>
<dbReference type="AlphaFoldDB" id="A0A9P1GGY3"/>
<evidence type="ECO:0000313" key="2">
    <source>
        <dbReference type="EMBL" id="CAL4797449.1"/>
    </source>
</evidence>
<organism evidence="1">
    <name type="scientific">Cladocopium goreaui</name>
    <dbReference type="NCBI Taxonomy" id="2562237"/>
    <lineage>
        <taxon>Eukaryota</taxon>
        <taxon>Sar</taxon>
        <taxon>Alveolata</taxon>
        <taxon>Dinophyceae</taxon>
        <taxon>Suessiales</taxon>
        <taxon>Symbiodiniaceae</taxon>
        <taxon>Cladocopium</taxon>
    </lineage>
</organism>
<proteinExistence type="predicted"/>
<name>A0A9P1GGY3_9DINO</name>
<evidence type="ECO:0000313" key="3">
    <source>
        <dbReference type="Proteomes" id="UP001152797"/>
    </source>
</evidence>
<dbReference type="EMBL" id="CAMXCT030004724">
    <property type="protein sequence ID" value="CAL4797449.1"/>
    <property type="molecule type" value="Genomic_DNA"/>
</dbReference>
<accession>A0A9P1GGY3</accession>
<dbReference type="Proteomes" id="UP001152797">
    <property type="component" value="Unassembled WGS sequence"/>
</dbReference>
<protein>
    <recommendedName>
        <fullName evidence="4">C3H1-type domain-containing protein</fullName>
    </recommendedName>
</protein>
<evidence type="ECO:0000313" key="1">
    <source>
        <dbReference type="EMBL" id="CAI4010137.1"/>
    </source>
</evidence>
<sequence>MLCHSGDGFEPPCLGPEPTPLTHRTGEIVFHPHPPGLKLQLWISDPLTSAALDETGAAKAGYKHLSLIVPPKFIVQKRPASFGKPQDPCDSIASLPWSDGEKQYNLWIHNVICKHHIEGKCRRTPCKWEHPPLPDITRALTQLMDSVRDVTSGAMELLRPVAIQPWDAELPRLRCPADLK</sequence>
<keyword evidence="3" id="KW-1185">Reference proteome</keyword>
<reference evidence="2 3" key="2">
    <citation type="submission" date="2024-05" db="EMBL/GenBank/DDBJ databases">
        <authorList>
            <person name="Chen Y."/>
            <person name="Shah S."/>
            <person name="Dougan E. K."/>
            <person name="Thang M."/>
            <person name="Chan C."/>
        </authorList>
    </citation>
    <scope>NUCLEOTIDE SEQUENCE [LARGE SCALE GENOMIC DNA]</scope>
</reference>
<dbReference type="EMBL" id="CAMXCT020004724">
    <property type="protein sequence ID" value="CAL1163512.1"/>
    <property type="molecule type" value="Genomic_DNA"/>
</dbReference>
<reference evidence="1" key="1">
    <citation type="submission" date="2022-10" db="EMBL/GenBank/DDBJ databases">
        <authorList>
            <person name="Chen Y."/>
            <person name="Dougan E. K."/>
            <person name="Chan C."/>
            <person name="Rhodes N."/>
            <person name="Thang M."/>
        </authorList>
    </citation>
    <scope>NUCLEOTIDE SEQUENCE</scope>
</reference>